<evidence type="ECO:0000313" key="2">
    <source>
        <dbReference type="Proteomes" id="UP000308600"/>
    </source>
</evidence>
<dbReference type="Proteomes" id="UP000308600">
    <property type="component" value="Unassembled WGS sequence"/>
</dbReference>
<keyword evidence="2" id="KW-1185">Reference proteome</keyword>
<accession>A0ACD3AQD2</accession>
<reference evidence="1 2" key="1">
    <citation type="journal article" date="2019" name="Nat. Ecol. Evol.">
        <title>Megaphylogeny resolves global patterns of mushroom evolution.</title>
        <authorList>
            <person name="Varga T."/>
            <person name="Krizsan K."/>
            <person name="Foldi C."/>
            <person name="Dima B."/>
            <person name="Sanchez-Garcia M."/>
            <person name="Sanchez-Ramirez S."/>
            <person name="Szollosi G.J."/>
            <person name="Szarkandi J.G."/>
            <person name="Papp V."/>
            <person name="Albert L."/>
            <person name="Andreopoulos W."/>
            <person name="Angelini C."/>
            <person name="Antonin V."/>
            <person name="Barry K.W."/>
            <person name="Bougher N.L."/>
            <person name="Buchanan P."/>
            <person name="Buyck B."/>
            <person name="Bense V."/>
            <person name="Catcheside P."/>
            <person name="Chovatia M."/>
            <person name="Cooper J."/>
            <person name="Damon W."/>
            <person name="Desjardin D."/>
            <person name="Finy P."/>
            <person name="Geml J."/>
            <person name="Haridas S."/>
            <person name="Hughes K."/>
            <person name="Justo A."/>
            <person name="Karasinski D."/>
            <person name="Kautmanova I."/>
            <person name="Kiss B."/>
            <person name="Kocsube S."/>
            <person name="Kotiranta H."/>
            <person name="LaButti K.M."/>
            <person name="Lechner B.E."/>
            <person name="Liimatainen K."/>
            <person name="Lipzen A."/>
            <person name="Lukacs Z."/>
            <person name="Mihaltcheva S."/>
            <person name="Morgado L.N."/>
            <person name="Niskanen T."/>
            <person name="Noordeloos M.E."/>
            <person name="Ohm R.A."/>
            <person name="Ortiz-Santana B."/>
            <person name="Ovrebo C."/>
            <person name="Racz N."/>
            <person name="Riley R."/>
            <person name="Savchenko A."/>
            <person name="Shiryaev A."/>
            <person name="Soop K."/>
            <person name="Spirin V."/>
            <person name="Szebenyi C."/>
            <person name="Tomsovsky M."/>
            <person name="Tulloss R.E."/>
            <person name="Uehling J."/>
            <person name="Grigoriev I.V."/>
            <person name="Vagvolgyi C."/>
            <person name="Papp T."/>
            <person name="Martin F.M."/>
            <person name="Miettinen O."/>
            <person name="Hibbett D.S."/>
            <person name="Nagy L.G."/>
        </authorList>
    </citation>
    <scope>NUCLEOTIDE SEQUENCE [LARGE SCALE GENOMIC DNA]</scope>
    <source>
        <strain evidence="1 2">NL-1719</strain>
    </source>
</reference>
<protein>
    <submittedName>
        <fullName evidence="1">P60-like protein</fullName>
    </submittedName>
</protein>
<gene>
    <name evidence="1" type="ORF">BDN72DRAFT_798140</name>
</gene>
<name>A0ACD3AQD2_9AGAR</name>
<proteinExistence type="predicted"/>
<dbReference type="EMBL" id="ML208358">
    <property type="protein sequence ID" value="TFK68148.1"/>
    <property type="molecule type" value="Genomic_DNA"/>
</dbReference>
<sequence length="477" mass="53376">MSNTKAGSKTSASTKAASKSSVKSKDKQGANLKLGSTVGAPSQHSQSSRKGKKAWRKNVNVEDVEEGLEEVRMEERVIGTSLKKTRDDDLFQIDTTGDDKVRHILPKVSFSQLSSAKILAQRSAIPAVYSRSNGETVSAGQKRRGTGLSRDEKNRLLRIAKKPRKGPFNSVLDPAEYKSGSAIVELSKAVRESGKYNVWDDMEEEEEIPDGLEFLKKRPAKLPPKPIREDIEIPAVVEPHQGTSYNPPVDAHQTLLLQAHEAEEKRIQDAEKLAAVKEKMEKARIAANADADVAEERGLPPGMTLDDGKIDEDEEGSENEGGGLLTKKMPQRKTKAQRRKAAERLVEKRKLAEKAANKRRLVLLTSIKSLRKSTDQVLADQEKARVQKLQLRREKLRKGLAGQRIGKHKVPESEIVVQLGEDLSESLRGLKPEGNLFRDRFLSLQQRAIIEPRVPVLPKKRRTKIVEYEKHAWKRFE</sequence>
<evidence type="ECO:0000313" key="1">
    <source>
        <dbReference type="EMBL" id="TFK68148.1"/>
    </source>
</evidence>
<organism evidence="1 2">
    <name type="scientific">Pluteus cervinus</name>
    <dbReference type="NCBI Taxonomy" id="181527"/>
    <lineage>
        <taxon>Eukaryota</taxon>
        <taxon>Fungi</taxon>
        <taxon>Dikarya</taxon>
        <taxon>Basidiomycota</taxon>
        <taxon>Agaricomycotina</taxon>
        <taxon>Agaricomycetes</taxon>
        <taxon>Agaricomycetidae</taxon>
        <taxon>Agaricales</taxon>
        <taxon>Pluteineae</taxon>
        <taxon>Pluteaceae</taxon>
        <taxon>Pluteus</taxon>
    </lineage>
</organism>